<reference evidence="1" key="1">
    <citation type="submission" date="2016-10" db="EMBL/GenBank/DDBJ databases">
        <title>Draft Genome Sequence of Nocardioides luteus Strain BAFB, an Alkane-Degrading Bacterium Isolated from JP-7 Polluted Soil.</title>
        <authorList>
            <person name="Brown L."/>
            <person name="Ruiz O.N."/>
            <person name="Gunasekera T."/>
        </authorList>
    </citation>
    <scope>NUCLEOTIDE SEQUENCE [LARGE SCALE GENOMIC DNA]</scope>
    <source>
        <strain evidence="1">BAFB</strain>
    </source>
</reference>
<keyword evidence="2" id="KW-1185">Reference proteome</keyword>
<dbReference type="PANTHER" id="PTHR37943:SF1">
    <property type="entry name" value="PROTEIN VES"/>
    <property type="match status" value="1"/>
</dbReference>
<dbReference type="CDD" id="cd20293">
    <property type="entry name" value="cupin_HutD_N"/>
    <property type="match status" value="1"/>
</dbReference>
<dbReference type="Proteomes" id="UP000033772">
    <property type="component" value="Unassembled WGS sequence"/>
</dbReference>
<dbReference type="RefSeq" id="WP_052693548.1">
    <property type="nucleotide sequence ID" value="NZ_JZDQ02000013.1"/>
</dbReference>
<dbReference type="AlphaFoldDB" id="A0A1J4N5F4"/>
<dbReference type="Pfam" id="PF05962">
    <property type="entry name" value="HutD"/>
    <property type="match status" value="1"/>
</dbReference>
<dbReference type="STRING" id="1844.UG56_011105"/>
<accession>A0A1J4N5F4</accession>
<gene>
    <name evidence="1" type="ORF">UG56_011105</name>
</gene>
<dbReference type="PANTHER" id="PTHR37943">
    <property type="entry name" value="PROTEIN VES"/>
    <property type="match status" value="1"/>
</dbReference>
<name>A0A1J4N5F4_9ACTN</name>
<dbReference type="Gene3D" id="2.60.120.10">
    <property type="entry name" value="Jelly Rolls"/>
    <property type="match status" value="1"/>
</dbReference>
<comment type="caution">
    <text evidence="1">The sequence shown here is derived from an EMBL/GenBank/DDBJ whole genome shotgun (WGS) entry which is preliminary data.</text>
</comment>
<organism evidence="1 2">
    <name type="scientific">Nocardioides luteus</name>
    <dbReference type="NCBI Taxonomy" id="1844"/>
    <lineage>
        <taxon>Bacteria</taxon>
        <taxon>Bacillati</taxon>
        <taxon>Actinomycetota</taxon>
        <taxon>Actinomycetes</taxon>
        <taxon>Propionibacteriales</taxon>
        <taxon>Nocardioidaceae</taxon>
        <taxon>Nocardioides</taxon>
    </lineage>
</organism>
<dbReference type="InterPro" id="IPR010282">
    <property type="entry name" value="Uncharacterised_HutD/Ves"/>
</dbReference>
<dbReference type="EMBL" id="JZDQ02000013">
    <property type="protein sequence ID" value="OIJ26780.1"/>
    <property type="molecule type" value="Genomic_DNA"/>
</dbReference>
<sequence>MFDLRRAEEHVRRRWRNGGGMTAEVAAWPPGTDAGSDLAWRISFAEVAESGEFSTFPGVDRVITLIDGPPMTLELPGETTVLRPFVPYSFDGDVPVRCSVTAPTRDLNVMTRRGQASATVEMLDVGSSEEPLRQGSPLLVVGLTGAVCARAGDDSARLGPGDVLITDRPVTVEGAGAVAIVRIAPAPGSASPSGIQD</sequence>
<dbReference type="InterPro" id="IPR014710">
    <property type="entry name" value="RmlC-like_jellyroll"/>
</dbReference>
<dbReference type="OrthoDB" id="9800082at2"/>
<evidence type="ECO:0000313" key="2">
    <source>
        <dbReference type="Proteomes" id="UP000033772"/>
    </source>
</evidence>
<protein>
    <recommendedName>
        <fullName evidence="3">HutD-family protein</fullName>
    </recommendedName>
</protein>
<evidence type="ECO:0000313" key="1">
    <source>
        <dbReference type="EMBL" id="OIJ26780.1"/>
    </source>
</evidence>
<dbReference type="InterPro" id="IPR011051">
    <property type="entry name" value="RmlC_Cupin_sf"/>
</dbReference>
<dbReference type="SUPFAM" id="SSF51182">
    <property type="entry name" value="RmlC-like cupins"/>
    <property type="match status" value="1"/>
</dbReference>
<proteinExistence type="predicted"/>
<evidence type="ECO:0008006" key="3">
    <source>
        <dbReference type="Google" id="ProtNLM"/>
    </source>
</evidence>